<feature type="signal peptide" evidence="6">
    <location>
        <begin position="1"/>
        <end position="15"/>
    </location>
</feature>
<evidence type="ECO:0000256" key="5">
    <source>
        <dbReference type="SAM" id="MobiDB-lite"/>
    </source>
</evidence>
<gene>
    <name evidence="8" type="ORF">MSPICULIGERA_LOCUS12864</name>
</gene>
<dbReference type="PROSITE" id="PS51362">
    <property type="entry name" value="TGF_BETA_2"/>
    <property type="match status" value="1"/>
</dbReference>
<dbReference type="GO" id="GO:0005615">
    <property type="term" value="C:extracellular space"/>
    <property type="evidence" value="ECO:0007669"/>
    <property type="project" value="TreeGrafter"/>
</dbReference>
<evidence type="ECO:0000313" key="9">
    <source>
        <dbReference type="Proteomes" id="UP001177023"/>
    </source>
</evidence>
<comment type="subcellular location">
    <subcellularLocation>
        <location evidence="1">Secreted</location>
    </subcellularLocation>
</comment>
<proteinExistence type="inferred from homology"/>
<feature type="region of interest" description="Disordered" evidence="5">
    <location>
        <begin position="266"/>
        <end position="301"/>
    </location>
</feature>
<protein>
    <recommendedName>
        <fullName evidence="7">TGF-beta family profile domain-containing protein</fullName>
    </recommendedName>
</protein>
<dbReference type="InterPro" id="IPR015615">
    <property type="entry name" value="TGF-beta-rel"/>
</dbReference>
<dbReference type="EMBL" id="CATQJA010002631">
    <property type="protein sequence ID" value="CAJ0574532.1"/>
    <property type="molecule type" value="Genomic_DNA"/>
</dbReference>
<reference evidence="8" key="1">
    <citation type="submission" date="2023-06" db="EMBL/GenBank/DDBJ databases">
        <authorList>
            <person name="Delattre M."/>
        </authorList>
    </citation>
    <scope>NUCLEOTIDE SEQUENCE</scope>
    <source>
        <strain evidence="8">AF72</strain>
    </source>
</reference>
<evidence type="ECO:0000256" key="1">
    <source>
        <dbReference type="ARBA" id="ARBA00004613"/>
    </source>
</evidence>
<sequence length="412" mass="45899">MFLWWALLAVAQTVAVTTPPVYRNLPDGESAALRKALMALLGLSKLPDKETSDALLAKVPPFVTRRVEAVFEDLQQADEFPDGNTVRALLPRLGKANGNEALLFDVSSVGEDEKILRAELHFHLPQAHRHGSRRRAKSVRASVACTHHFCRSAYPLTHIEATRTTAVMDATLPFAQLHAINGTTMAVHMWRKDIKMRGPKDLVRRNPPFLLVFTEADPQLPEPEETAAVEISERREKLTAENRILRAKRDTGEYFKYSEPPRVKAKLTRAEEMAEKQKKDPWYGFGDTSDEDEDDEEDDDDDERIVLLDKAVNDQCRLVRRLVSTSSLGLETTILSPSHLDLSQCGGGCEKPGKKSSARARLLWSVGPSMWRGAVCCAPSRLAPLPLMLLDAHGNLVLRLLPDTVAAKCQCL</sequence>
<dbReference type="GO" id="GO:0008083">
    <property type="term" value="F:growth factor activity"/>
    <property type="evidence" value="ECO:0007669"/>
    <property type="project" value="UniProtKB-KW"/>
</dbReference>
<dbReference type="PANTHER" id="PTHR11848">
    <property type="entry name" value="TGF-BETA FAMILY"/>
    <property type="match status" value="1"/>
</dbReference>
<keyword evidence="6" id="KW-0732">Signal</keyword>
<dbReference type="Gene3D" id="2.10.90.10">
    <property type="entry name" value="Cystine-knot cytokines"/>
    <property type="match status" value="1"/>
</dbReference>
<evidence type="ECO:0000256" key="3">
    <source>
        <dbReference type="ARBA" id="ARBA00022525"/>
    </source>
</evidence>
<dbReference type="Pfam" id="PF00019">
    <property type="entry name" value="TGF_beta"/>
    <property type="match status" value="1"/>
</dbReference>
<dbReference type="SUPFAM" id="SSF57501">
    <property type="entry name" value="Cystine-knot cytokines"/>
    <property type="match status" value="1"/>
</dbReference>
<keyword evidence="9" id="KW-1185">Reference proteome</keyword>
<dbReference type="InterPro" id="IPR001839">
    <property type="entry name" value="TGF-b_C"/>
</dbReference>
<keyword evidence="3" id="KW-0964">Secreted</keyword>
<dbReference type="CDD" id="cd13756">
    <property type="entry name" value="TGF_beta_BMPs_GDFs"/>
    <property type="match status" value="1"/>
</dbReference>
<evidence type="ECO:0000259" key="7">
    <source>
        <dbReference type="PROSITE" id="PS51362"/>
    </source>
</evidence>
<evidence type="ECO:0000256" key="4">
    <source>
        <dbReference type="RuleBase" id="RU000354"/>
    </source>
</evidence>
<evidence type="ECO:0000256" key="6">
    <source>
        <dbReference type="SAM" id="SignalP"/>
    </source>
</evidence>
<feature type="compositionally biased region" description="Basic and acidic residues" evidence="5">
    <location>
        <begin position="268"/>
        <end position="281"/>
    </location>
</feature>
<evidence type="ECO:0000313" key="8">
    <source>
        <dbReference type="EMBL" id="CAJ0574532.1"/>
    </source>
</evidence>
<comment type="caution">
    <text evidence="8">The sequence shown here is derived from an EMBL/GenBank/DDBJ whole genome shotgun (WGS) entry which is preliminary data.</text>
</comment>
<dbReference type="InterPro" id="IPR029034">
    <property type="entry name" value="Cystine-knot_cytokine"/>
</dbReference>
<feature type="compositionally biased region" description="Acidic residues" evidence="5">
    <location>
        <begin position="288"/>
        <end position="301"/>
    </location>
</feature>
<keyword evidence="4" id="KW-0339">Growth factor</keyword>
<dbReference type="GO" id="GO:0005125">
    <property type="term" value="F:cytokine activity"/>
    <property type="evidence" value="ECO:0007669"/>
    <property type="project" value="TreeGrafter"/>
</dbReference>
<evidence type="ECO:0000256" key="2">
    <source>
        <dbReference type="ARBA" id="ARBA00006656"/>
    </source>
</evidence>
<feature type="non-terminal residue" evidence="8">
    <location>
        <position position="1"/>
    </location>
</feature>
<dbReference type="AlphaFoldDB" id="A0AA36G6G8"/>
<dbReference type="SMART" id="SM00204">
    <property type="entry name" value="TGFB"/>
    <property type="match status" value="1"/>
</dbReference>
<dbReference type="Proteomes" id="UP001177023">
    <property type="component" value="Unassembled WGS sequence"/>
</dbReference>
<dbReference type="PANTHER" id="PTHR11848:SF308">
    <property type="entry name" value="BMP-LIKE PROTEIN UNC-129"/>
    <property type="match status" value="1"/>
</dbReference>
<feature type="chain" id="PRO_5041440042" description="TGF-beta family profile domain-containing protein" evidence="6">
    <location>
        <begin position="16"/>
        <end position="412"/>
    </location>
</feature>
<feature type="domain" description="TGF-beta family profile" evidence="7">
    <location>
        <begin position="304"/>
        <end position="412"/>
    </location>
</feature>
<comment type="similarity">
    <text evidence="2 4">Belongs to the TGF-beta family.</text>
</comment>
<accession>A0AA36G6G8</accession>
<organism evidence="8 9">
    <name type="scientific">Mesorhabditis spiculigera</name>
    <dbReference type="NCBI Taxonomy" id="96644"/>
    <lineage>
        <taxon>Eukaryota</taxon>
        <taxon>Metazoa</taxon>
        <taxon>Ecdysozoa</taxon>
        <taxon>Nematoda</taxon>
        <taxon>Chromadorea</taxon>
        <taxon>Rhabditida</taxon>
        <taxon>Rhabditina</taxon>
        <taxon>Rhabditomorpha</taxon>
        <taxon>Rhabditoidea</taxon>
        <taxon>Rhabditidae</taxon>
        <taxon>Mesorhabditinae</taxon>
        <taxon>Mesorhabditis</taxon>
    </lineage>
</organism>
<name>A0AA36G6G8_9BILA</name>